<gene>
    <name evidence="3" type="ORF">RM779_01740</name>
</gene>
<proteinExistence type="predicted"/>
<feature type="compositionally biased region" description="Gly residues" evidence="1">
    <location>
        <begin position="98"/>
        <end position="108"/>
    </location>
</feature>
<sequence length="311" mass="33542">MEKKTQSGSDGLAGGLERLGTALIGLVEAQAKRLADTAGQKITDLAGRVGESAAPAAAVPKAGAALAGQGAKQAKDHAVGTAKKAVGKGGEDSDDGGDAGGGGGGGGKSPDAKVTSIIETIDVGVPLRDCYNHWTSYDNFSDFMKGVQSVDRSDDTTSEWKLKIGPSNRSWKATVQEQIPDQRIEWRSEGGKGSTRGVVTFHEVARNLTRIVVVVEYYPAGFFEKTANLWRAQGRRLRLDLKQFQRYVTLVAEETPPGWRGEVRDGEVVRGPDEEENGNGDDDEDLDDEDEDEDDEDEDEDEDDDEERDER</sequence>
<comment type="caution">
    <text evidence="3">The sequence shown here is derived from an EMBL/GenBank/DDBJ whole genome shotgun (WGS) entry which is preliminary data.</text>
</comment>
<dbReference type="CDD" id="cd07817">
    <property type="entry name" value="SRPBCC_8"/>
    <property type="match status" value="1"/>
</dbReference>
<dbReference type="Pfam" id="PF03364">
    <property type="entry name" value="Polyketide_cyc"/>
    <property type="match status" value="1"/>
</dbReference>
<feature type="region of interest" description="Disordered" evidence="1">
    <location>
        <begin position="257"/>
        <end position="311"/>
    </location>
</feature>
<dbReference type="InterPro" id="IPR023393">
    <property type="entry name" value="START-like_dom_sf"/>
</dbReference>
<protein>
    <submittedName>
        <fullName evidence="3">SRPBCC family protein</fullName>
    </submittedName>
</protein>
<feature type="domain" description="Coenzyme Q-binding protein COQ10 START" evidence="2">
    <location>
        <begin position="123"/>
        <end position="244"/>
    </location>
</feature>
<feature type="compositionally biased region" description="Basic and acidic residues" evidence="1">
    <location>
        <begin position="261"/>
        <end position="272"/>
    </location>
</feature>
<dbReference type="PANTHER" id="PTHR33824">
    <property type="entry name" value="POLYKETIDE CYCLASE/DEHYDRASE AND LIPID TRANSPORT SUPERFAMILY PROTEIN"/>
    <property type="match status" value="1"/>
</dbReference>
<evidence type="ECO:0000256" key="1">
    <source>
        <dbReference type="SAM" id="MobiDB-lite"/>
    </source>
</evidence>
<dbReference type="Gene3D" id="3.30.530.20">
    <property type="match status" value="1"/>
</dbReference>
<feature type="region of interest" description="Disordered" evidence="1">
    <location>
        <begin position="71"/>
        <end position="112"/>
    </location>
</feature>
<keyword evidence="4" id="KW-1185">Reference proteome</keyword>
<dbReference type="SUPFAM" id="SSF55961">
    <property type="entry name" value="Bet v1-like"/>
    <property type="match status" value="1"/>
</dbReference>
<evidence type="ECO:0000313" key="3">
    <source>
        <dbReference type="EMBL" id="MDT0441325.1"/>
    </source>
</evidence>
<name>A0ABU2RX90_9ACTN</name>
<dbReference type="EMBL" id="JAVREV010000001">
    <property type="protein sequence ID" value="MDT0441325.1"/>
    <property type="molecule type" value="Genomic_DNA"/>
</dbReference>
<evidence type="ECO:0000259" key="2">
    <source>
        <dbReference type="Pfam" id="PF03364"/>
    </source>
</evidence>
<dbReference type="Proteomes" id="UP001183615">
    <property type="component" value="Unassembled WGS sequence"/>
</dbReference>
<dbReference type="PANTHER" id="PTHR33824:SF7">
    <property type="entry name" value="POLYKETIDE CYCLASE_DEHYDRASE AND LIPID TRANSPORT SUPERFAMILY PROTEIN"/>
    <property type="match status" value="1"/>
</dbReference>
<dbReference type="RefSeq" id="WP_311615015.1">
    <property type="nucleotide sequence ID" value="NZ_JAVREV010000001.1"/>
</dbReference>
<organism evidence="3 4">
    <name type="scientific">Streptomyces johnsoniae</name>
    <dbReference type="NCBI Taxonomy" id="3075532"/>
    <lineage>
        <taxon>Bacteria</taxon>
        <taxon>Bacillati</taxon>
        <taxon>Actinomycetota</taxon>
        <taxon>Actinomycetes</taxon>
        <taxon>Kitasatosporales</taxon>
        <taxon>Streptomycetaceae</taxon>
        <taxon>Streptomyces</taxon>
    </lineage>
</organism>
<dbReference type="InterPro" id="IPR047137">
    <property type="entry name" value="ORF3"/>
</dbReference>
<evidence type="ECO:0000313" key="4">
    <source>
        <dbReference type="Proteomes" id="UP001183615"/>
    </source>
</evidence>
<accession>A0ABU2RX90</accession>
<reference evidence="4" key="1">
    <citation type="submission" date="2023-07" db="EMBL/GenBank/DDBJ databases">
        <title>30 novel species of actinomycetes from the DSMZ collection.</title>
        <authorList>
            <person name="Nouioui I."/>
        </authorList>
    </citation>
    <scope>NUCLEOTIDE SEQUENCE [LARGE SCALE GENOMIC DNA]</scope>
    <source>
        <strain evidence="4">DSM 41886</strain>
    </source>
</reference>
<dbReference type="InterPro" id="IPR005031">
    <property type="entry name" value="COQ10_START"/>
</dbReference>
<feature type="compositionally biased region" description="Acidic residues" evidence="1">
    <location>
        <begin position="273"/>
        <end position="311"/>
    </location>
</feature>